<protein>
    <submittedName>
        <fullName evidence="11">Sodium:proton antiporter</fullName>
    </submittedName>
</protein>
<dbReference type="Proteomes" id="UP000541185">
    <property type="component" value="Unassembled WGS sequence"/>
</dbReference>
<name>A0A848HDR1_9BURK</name>
<dbReference type="EMBL" id="JABBFX010000006">
    <property type="protein sequence ID" value="NML48614.1"/>
    <property type="molecule type" value="Genomic_DNA"/>
</dbReference>
<evidence type="ECO:0000256" key="4">
    <source>
        <dbReference type="ARBA" id="ARBA00022475"/>
    </source>
</evidence>
<dbReference type="GO" id="GO:0015297">
    <property type="term" value="F:antiporter activity"/>
    <property type="evidence" value="ECO:0007669"/>
    <property type="project" value="UniProtKB-KW"/>
</dbReference>
<proteinExistence type="predicted"/>
<comment type="subcellular location">
    <subcellularLocation>
        <location evidence="1">Cell membrane</location>
        <topology evidence="1">Multi-pass membrane protein</topology>
    </subcellularLocation>
</comment>
<dbReference type="GO" id="GO:0005886">
    <property type="term" value="C:plasma membrane"/>
    <property type="evidence" value="ECO:0007669"/>
    <property type="project" value="UniProtKB-SubCell"/>
</dbReference>
<feature type="transmembrane region" description="Helical" evidence="9">
    <location>
        <begin position="183"/>
        <end position="208"/>
    </location>
</feature>
<evidence type="ECO:0000256" key="8">
    <source>
        <dbReference type="ARBA" id="ARBA00023136"/>
    </source>
</evidence>
<dbReference type="Pfam" id="PF00999">
    <property type="entry name" value="Na_H_Exchanger"/>
    <property type="match status" value="1"/>
</dbReference>
<keyword evidence="2" id="KW-0813">Transport</keyword>
<dbReference type="InterPro" id="IPR006153">
    <property type="entry name" value="Cation/H_exchanger_TM"/>
</dbReference>
<feature type="transmembrane region" description="Helical" evidence="9">
    <location>
        <begin position="220"/>
        <end position="253"/>
    </location>
</feature>
<keyword evidence="12" id="KW-1185">Reference proteome</keyword>
<keyword evidence="8 9" id="KW-0472">Membrane</keyword>
<feature type="transmembrane region" description="Helical" evidence="9">
    <location>
        <begin position="390"/>
        <end position="408"/>
    </location>
</feature>
<keyword evidence="3" id="KW-0050">Antiport</keyword>
<keyword evidence="5 9" id="KW-0812">Transmembrane</keyword>
<evidence type="ECO:0000256" key="7">
    <source>
        <dbReference type="ARBA" id="ARBA00023065"/>
    </source>
</evidence>
<evidence type="ECO:0000256" key="3">
    <source>
        <dbReference type="ARBA" id="ARBA00022449"/>
    </source>
</evidence>
<organism evidence="11 12">
    <name type="scientific">Ramlibacter agri</name>
    <dbReference type="NCBI Taxonomy" id="2728837"/>
    <lineage>
        <taxon>Bacteria</taxon>
        <taxon>Pseudomonadati</taxon>
        <taxon>Pseudomonadota</taxon>
        <taxon>Betaproteobacteria</taxon>
        <taxon>Burkholderiales</taxon>
        <taxon>Comamonadaceae</taxon>
        <taxon>Ramlibacter</taxon>
    </lineage>
</organism>
<evidence type="ECO:0000256" key="9">
    <source>
        <dbReference type="SAM" id="Phobius"/>
    </source>
</evidence>
<comment type="caution">
    <text evidence="11">The sequence shown here is derived from an EMBL/GenBank/DDBJ whole genome shotgun (WGS) entry which is preliminary data.</text>
</comment>
<evidence type="ECO:0000256" key="6">
    <source>
        <dbReference type="ARBA" id="ARBA00022989"/>
    </source>
</evidence>
<evidence type="ECO:0000313" key="11">
    <source>
        <dbReference type="EMBL" id="NML48614.1"/>
    </source>
</evidence>
<reference evidence="11 12" key="1">
    <citation type="submission" date="2020-04" db="EMBL/GenBank/DDBJ databases">
        <title>Ramlibacter sp. G-1-2-2 isolated from soil.</title>
        <authorList>
            <person name="Dahal R.H."/>
        </authorList>
    </citation>
    <scope>NUCLEOTIDE SEQUENCE [LARGE SCALE GENOMIC DNA]</scope>
    <source>
        <strain evidence="11 12">G-1-2-2</strain>
    </source>
</reference>
<feature type="transmembrane region" description="Helical" evidence="9">
    <location>
        <begin position="46"/>
        <end position="67"/>
    </location>
</feature>
<dbReference type="InterPro" id="IPR038770">
    <property type="entry name" value="Na+/solute_symporter_sf"/>
</dbReference>
<feature type="transmembrane region" description="Helical" evidence="9">
    <location>
        <begin position="310"/>
        <end position="337"/>
    </location>
</feature>
<feature type="transmembrane region" description="Helical" evidence="9">
    <location>
        <begin position="88"/>
        <end position="121"/>
    </location>
</feature>
<keyword evidence="7" id="KW-0406">Ion transport</keyword>
<gene>
    <name evidence="11" type="ORF">HHL11_33070</name>
</gene>
<accession>A0A848HDR1</accession>
<feature type="domain" description="Cation/H+ exchanger transmembrane" evidence="10">
    <location>
        <begin position="7"/>
        <end position="258"/>
    </location>
</feature>
<keyword evidence="6 9" id="KW-1133">Transmembrane helix</keyword>
<dbReference type="GO" id="GO:1902600">
    <property type="term" value="P:proton transmembrane transport"/>
    <property type="evidence" value="ECO:0007669"/>
    <property type="project" value="InterPro"/>
</dbReference>
<sequence length="427" mass="44747">MGLLLLAMVLVNSTLHRLPLTSPMVYLAAGWLLGPSVLGALRPDPFLHATMLGNIAELGLLVSLFAVGLQLRVRLGDRRWRLPFKLAFVSLGVIVALVAAVGIFALGLPPGLAIVLGAILAPTDPVLASALQPQEGSDEQPVSFTLAAEGALNDGASYPFVILGLALAGLIDRPLLEWALVDFAWATAGGLGIGFALGATVGRCVVVLRGRYGRALGLDVFLGLGLIGTAYGLAHLCAASGFLAVFAAGLALGRVRERPAPGSADLEAPLTSAGHSYTTLAQHSHHASATMRASVEDFNEQMEKISEMGLVLLVGAMLPYAPFTWTTCWFVPLLLLVLRPLSVLPSYVGEGAAVRQLALAGWFGIRGIGSLFYLLLVVRMGVTRPEAGTLLSLTLWTIAASILLHGLSARPLMRWALGGPGVRRPGD</sequence>
<dbReference type="PANTHER" id="PTHR32507">
    <property type="entry name" value="NA(+)/H(+) ANTIPORTER 1"/>
    <property type="match status" value="1"/>
</dbReference>
<evidence type="ECO:0000256" key="5">
    <source>
        <dbReference type="ARBA" id="ARBA00022692"/>
    </source>
</evidence>
<evidence type="ECO:0000313" key="12">
    <source>
        <dbReference type="Proteomes" id="UP000541185"/>
    </source>
</evidence>
<keyword evidence="4" id="KW-1003">Cell membrane</keyword>
<evidence type="ECO:0000259" key="10">
    <source>
        <dbReference type="Pfam" id="PF00999"/>
    </source>
</evidence>
<dbReference type="AlphaFoldDB" id="A0A848HDR1"/>
<feature type="transmembrane region" description="Helical" evidence="9">
    <location>
        <begin position="357"/>
        <end position="378"/>
    </location>
</feature>
<dbReference type="PANTHER" id="PTHR32507:SF8">
    <property type="entry name" value="CNH1P"/>
    <property type="match status" value="1"/>
</dbReference>
<evidence type="ECO:0000256" key="1">
    <source>
        <dbReference type="ARBA" id="ARBA00004651"/>
    </source>
</evidence>
<dbReference type="Gene3D" id="1.20.1530.20">
    <property type="match status" value="1"/>
</dbReference>
<evidence type="ECO:0000256" key="2">
    <source>
        <dbReference type="ARBA" id="ARBA00022448"/>
    </source>
</evidence>